<dbReference type="EMBL" id="SLXO01000002">
    <property type="protein sequence ID" value="TCP37677.1"/>
    <property type="molecule type" value="Genomic_DNA"/>
</dbReference>
<name>A0A4R2PPV0_RHOSA</name>
<protein>
    <submittedName>
        <fullName evidence="7">Putative membrane protein</fullName>
    </submittedName>
</protein>
<feature type="domain" description="NnrU" evidence="6">
    <location>
        <begin position="4"/>
        <end position="199"/>
    </location>
</feature>
<dbReference type="Pfam" id="PF07298">
    <property type="entry name" value="NnrU"/>
    <property type="match status" value="1"/>
</dbReference>
<sequence>MTTLTAGLALFFGSHVASGLYPVRRALAGAMGEGAYKGLVTVASLAGIALMVLGARAMGFVPVYTPPAYGPLVPALLMPAAFILMSGAYSDPGMKAVVRHPFLWAIGLFAASHLVANGELSLLMVFGAFLVYAPLAMLLADAKMRARDPQRFAELAARSSNIPFAAWAKAPQKPKLRSVIVGLVLYVVVFWTHALVIGKSAAISL</sequence>
<dbReference type="InParanoid" id="A0A4R2PPV0"/>
<evidence type="ECO:0000256" key="1">
    <source>
        <dbReference type="ARBA" id="ARBA00004141"/>
    </source>
</evidence>
<evidence type="ECO:0000256" key="4">
    <source>
        <dbReference type="ARBA" id="ARBA00023136"/>
    </source>
</evidence>
<evidence type="ECO:0000256" key="5">
    <source>
        <dbReference type="SAM" id="Phobius"/>
    </source>
</evidence>
<evidence type="ECO:0000256" key="2">
    <source>
        <dbReference type="ARBA" id="ARBA00022692"/>
    </source>
</evidence>
<feature type="transmembrane region" description="Helical" evidence="5">
    <location>
        <begin position="35"/>
        <end position="56"/>
    </location>
</feature>
<dbReference type="GO" id="GO:0016020">
    <property type="term" value="C:membrane"/>
    <property type="evidence" value="ECO:0007669"/>
    <property type="project" value="UniProtKB-SubCell"/>
</dbReference>
<evidence type="ECO:0000259" key="6">
    <source>
        <dbReference type="Pfam" id="PF07298"/>
    </source>
</evidence>
<evidence type="ECO:0000256" key="3">
    <source>
        <dbReference type="ARBA" id="ARBA00022989"/>
    </source>
</evidence>
<organism evidence="7 8">
    <name type="scientific">Rhodothalassium salexigens DSM 2132</name>
    <dbReference type="NCBI Taxonomy" id="1188247"/>
    <lineage>
        <taxon>Bacteria</taxon>
        <taxon>Pseudomonadati</taxon>
        <taxon>Pseudomonadota</taxon>
        <taxon>Alphaproteobacteria</taxon>
        <taxon>Rhodothalassiales</taxon>
        <taxon>Rhodothalassiaceae</taxon>
        <taxon>Rhodothalassium</taxon>
    </lineage>
</organism>
<feature type="transmembrane region" description="Helical" evidence="5">
    <location>
        <begin position="122"/>
        <end position="140"/>
    </location>
</feature>
<feature type="transmembrane region" description="Helical" evidence="5">
    <location>
        <begin position="96"/>
        <end position="116"/>
    </location>
</feature>
<comment type="subcellular location">
    <subcellularLocation>
        <location evidence="1">Membrane</location>
        <topology evidence="1">Multi-pass membrane protein</topology>
    </subcellularLocation>
</comment>
<reference evidence="7 8" key="1">
    <citation type="submission" date="2019-03" db="EMBL/GenBank/DDBJ databases">
        <title>Genomic Encyclopedia of Type Strains, Phase IV (KMG-IV): sequencing the most valuable type-strain genomes for metagenomic binning, comparative biology and taxonomic classification.</title>
        <authorList>
            <person name="Goeker M."/>
        </authorList>
    </citation>
    <scope>NUCLEOTIDE SEQUENCE [LARGE SCALE GENOMIC DNA]</scope>
    <source>
        <strain evidence="7 8">DSM 2132</strain>
    </source>
</reference>
<keyword evidence="2 5" id="KW-0812">Transmembrane</keyword>
<dbReference type="InterPro" id="IPR009915">
    <property type="entry name" value="NnrU_dom"/>
</dbReference>
<dbReference type="Proteomes" id="UP000295399">
    <property type="component" value="Unassembled WGS sequence"/>
</dbReference>
<evidence type="ECO:0000313" key="8">
    <source>
        <dbReference type="Proteomes" id="UP000295399"/>
    </source>
</evidence>
<gene>
    <name evidence="7" type="ORF">EV659_10283</name>
</gene>
<feature type="transmembrane region" description="Helical" evidence="5">
    <location>
        <begin position="179"/>
        <end position="198"/>
    </location>
</feature>
<accession>A0A4R2PPV0</accession>
<keyword evidence="4 5" id="KW-0472">Membrane</keyword>
<keyword evidence="3 5" id="KW-1133">Transmembrane helix</keyword>
<evidence type="ECO:0000313" key="7">
    <source>
        <dbReference type="EMBL" id="TCP37677.1"/>
    </source>
</evidence>
<feature type="transmembrane region" description="Helical" evidence="5">
    <location>
        <begin position="68"/>
        <end position="89"/>
    </location>
</feature>
<feature type="transmembrane region" description="Helical" evidence="5">
    <location>
        <begin position="6"/>
        <end position="23"/>
    </location>
</feature>
<dbReference type="AlphaFoldDB" id="A0A4R2PPV0"/>
<dbReference type="RefSeq" id="WP_165878673.1">
    <property type="nucleotide sequence ID" value="NZ_JACIGF010000002.1"/>
</dbReference>
<proteinExistence type="predicted"/>
<keyword evidence="8" id="KW-1185">Reference proteome</keyword>
<comment type="caution">
    <text evidence="7">The sequence shown here is derived from an EMBL/GenBank/DDBJ whole genome shotgun (WGS) entry which is preliminary data.</text>
</comment>